<feature type="transmembrane region" description="Helical" evidence="1">
    <location>
        <begin position="154"/>
        <end position="178"/>
    </location>
</feature>
<keyword evidence="1" id="KW-0812">Transmembrane</keyword>
<gene>
    <name evidence="2" type="ORF">IAB04_01625</name>
</gene>
<organism evidence="2 3">
    <name type="scientific">Candidatus Avimonoglobus intestinipullorum</name>
    <dbReference type="NCBI Taxonomy" id="2840699"/>
    <lineage>
        <taxon>Bacteria</taxon>
        <taxon>Bacillati</taxon>
        <taxon>Bacillota</taxon>
        <taxon>Clostridia</taxon>
        <taxon>Eubacteriales</taxon>
        <taxon>Candidatus Avimonoglobus</taxon>
    </lineage>
</organism>
<evidence type="ECO:0000313" key="3">
    <source>
        <dbReference type="Proteomes" id="UP000824111"/>
    </source>
</evidence>
<evidence type="ECO:0000313" key="2">
    <source>
        <dbReference type="EMBL" id="HIU48044.1"/>
    </source>
</evidence>
<feature type="transmembrane region" description="Helical" evidence="1">
    <location>
        <begin position="111"/>
        <end position="134"/>
    </location>
</feature>
<accession>A0A9D1LU22</accession>
<dbReference type="InterPro" id="IPR024529">
    <property type="entry name" value="ECF_trnsprt_substrate-spec"/>
</dbReference>
<dbReference type="GO" id="GO:0022857">
    <property type="term" value="F:transmembrane transporter activity"/>
    <property type="evidence" value="ECO:0007669"/>
    <property type="project" value="InterPro"/>
</dbReference>
<protein>
    <submittedName>
        <fullName evidence="2">ECF transporter S component</fullName>
    </submittedName>
</protein>
<name>A0A9D1LU22_9FIRM</name>
<reference evidence="2" key="1">
    <citation type="submission" date="2020-10" db="EMBL/GenBank/DDBJ databases">
        <authorList>
            <person name="Gilroy R."/>
        </authorList>
    </citation>
    <scope>NUCLEOTIDE SEQUENCE</scope>
    <source>
        <strain evidence="2">ChiSjej4B22-9803</strain>
    </source>
</reference>
<dbReference type="Proteomes" id="UP000824111">
    <property type="component" value="Unassembled WGS sequence"/>
</dbReference>
<dbReference type="Pfam" id="PF12822">
    <property type="entry name" value="ECF_trnsprt"/>
    <property type="match status" value="1"/>
</dbReference>
<feature type="transmembrane region" description="Helical" evidence="1">
    <location>
        <begin position="84"/>
        <end position="104"/>
    </location>
</feature>
<feature type="transmembrane region" description="Helical" evidence="1">
    <location>
        <begin position="58"/>
        <end position="78"/>
    </location>
</feature>
<feature type="transmembrane region" description="Helical" evidence="1">
    <location>
        <begin position="32"/>
        <end position="51"/>
    </location>
</feature>
<evidence type="ECO:0000256" key="1">
    <source>
        <dbReference type="SAM" id="Phobius"/>
    </source>
</evidence>
<sequence>MKKNVRSLVLASIFAALIVVMTVTPYFGYITYGPVEITTLHIVVILGAVFLGWKYGAVLGGIWGVTCVLRAFTNPIWAPFINPLISVLPRILVGLFAGLVFSGLRKKNVHSVVAAGAAAIVGTLTNTVLVLSTLYLFGGMIKIYTDFFELFKTIWLTIIGINGVIELIAAIVLVPVLYKALETVNRPAREGV</sequence>
<dbReference type="AlphaFoldDB" id="A0A9D1LU22"/>
<dbReference type="EMBL" id="DVND01000039">
    <property type="protein sequence ID" value="HIU48044.1"/>
    <property type="molecule type" value="Genomic_DNA"/>
</dbReference>
<reference evidence="2" key="2">
    <citation type="journal article" date="2021" name="PeerJ">
        <title>Extensive microbial diversity within the chicken gut microbiome revealed by metagenomics and culture.</title>
        <authorList>
            <person name="Gilroy R."/>
            <person name="Ravi A."/>
            <person name="Getino M."/>
            <person name="Pursley I."/>
            <person name="Horton D.L."/>
            <person name="Alikhan N.F."/>
            <person name="Baker D."/>
            <person name="Gharbi K."/>
            <person name="Hall N."/>
            <person name="Watson M."/>
            <person name="Adriaenssens E.M."/>
            <person name="Foster-Nyarko E."/>
            <person name="Jarju S."/>
            <person name="Secka A."/>
            <person name="Antonio M."/>
            <person name="Oren A."/>
            <person name="Chaudhuri R.R."/>
            <person name="La Ragione R."/>
            <person name="Hildebrand F."/>
            <person name="Pallen M.J."/>
        </authorList>
    </citation>
    <scope>NUCLEOTIDE SEQUENCE</scope>
    <source>
        <strain evidence="2">ChiSjej4B22-9803</strain>
    </source>
</reference>
<keyword evidence="1" id="KW-1133">Transmembrane helix</keyword>
<comment type="caution">
    <text evidence="2">The sequence shown here is derived from an EMBL/GenBank/DDBJ whole genome shotgun (WGS) entry which is preliminary data.</text>
</comment>
<keyword evidence="1" id="KW-0472">Membrane</keyword>
<proteinExistence type="predicted"/>
<dbReference type="Gene3D" id="1.10.1760.20">
    <property type="match status" value="1"/>
</dbReference>